<sequence>MKTTRNATGLVMTGLASILGLAVMLPAFSGTLSPVGTAQARTASPTPAVGTTCHGDPEKFVYSQNDDPKKMVGHCYTLVTQTPGGSVSWLNPRTALVASPDLDIKPPIVIFSEQDIEKDRTALVIAVPPTHLSVILNPANGSTRQVNFITLKILKYLD</sequence>
<name>A0AA35VDF4_9PROT</name>
<keyword evidence="2" id="KW-1185">Reference proteome</keyword>
<accession>A0AA35VDF4</accession>
<evidence type="ECO:0000313" key="1">
    <source>
        <dbReference type="EMBL" id="CAI9121248.1"/>
    </source>
</evidence>
<proteinExistence type="predicted"/>
<organism evidence="1 2">
    <name type="scientific">Brytella acorum</name>
    <dbReference type="NCBI Taxonomy" id="2959299"/>
    <lineage>
        <taxon>Bacteria</taxon>
        <taxon>Pseudomonadati</taxon>
        <taxon>Pseudomonadota</taxon>
        <taxon>Alphaproteobacteria</taxon>
        <taxon>Acetobacterales</taxon>
        <taxon>Acetobacteraceae</taxon>
        <taxon>Brytella</taxon>
    </lineage>
</organism>
<reference evidence="1" key="1">
    <citation type="submission" date="2023-03" db="EMBL/GenBank/DDBJ databases">
        <authorList>
            <person name="Cleenwerck I."/>
        </authorList>
    </citation>
    <scope>NUCLEOTIDE SEQUENCE</scope>
    <source>
        <strain evidence="1">LMG 32879</strain>
    </source>
</reference>
<dbReference type="AlphaFoldDB" id="A0AA35VDF4"/>
<evidence type="ECO:0000313" key="2">
    <source>
        <dbReference type="Proteomes" id="UP001176960"/>
    </source>
</evidence>
<protein>
    <submittedName>
        <fullName evidence="1">Uncharacterized protein</fullName>
    </submittedName>
</protein>
<dbReference type="EMBL" id="CATKSH010000012">
    <property type="protein sequence ID" value="CAI9121248.1"/>
    <property type="molecule type" value="Genomic_DNA"/>
</dbReference>
<gene>
    <name evidence="1" type="ORF">LMG32879_002095</name>
</gene>
<dbReference type="Proteomes" id="UP001176960">
    <property type="component" value="Unassembled WGS sequence"/>
</dbReference>
<comment type="caution">
    <text evidence="1">The sequence shown here is derived from an EMBL/GenBank/DDBJ whole genome shotgun (WGS) entry which is preliminary data.</text>
</comment>
<dbReference type="RefSeq" id="WP_289842917.1">
    <property type="nucleotide sequence ID" value="NZ_CATKSH010000012.1"/>
</dbReference>